<comment type="caution">
    <text evidence="1">The sequence shown here is derived from an EMBL/GenBank/DDBJ whole genome shotgun (WGS) entry which is preliminary data.</text>
</comment>
<dbReference type="Proteomes" id="UP000238479">
    <property type="component" value="Chromosome 4"/>
</dbReference>
<evidence type="ECO:0000313" key="1">
    <source>
        <dbReference type="EMBL" id="PRQ38893.1"/>
    </source>
</evidence>
<dbReference type="EMBL" id="PDCK01000042">
    <property type="protein sequence ID" value="PRQ38893.1"/>
    <property type="molecule type" value="Genomic_DNA"/>
</dbReference>
<organism evidence="1 2">
    <name type="scientific">Rosa chinensis</name>
    <name type="common">China rose</name>
    <dbReference type="NCBI Taxonomy" id="74649"/>
    <lineage>
        <taxon>Eukaryota</taxon>
        <taxon>Viridiplantae</taxon>
        <taxon>Streptophyta</taxon>
        <taxon>Embryophyta</taxon>
        <taxon>Tracheophyta</taxon>
        <taxon>Spermatophyta</taxon>
        <taxon>Magnoliopsida</taxon>
        <taxon>eudicotyledons</taxon>
        <taxon>Gunneridae</taxon>
        <taxon>Pentapetalae</taxon>
        <taxon>rosids</taxon>
        <taxon>fabids</taxon>
        <taxon>Rosales</taxon>
        <taxon>Rosaceae</taxon>
        <taxon>Rosoideae</taxon>
        <taxon>Rosoideae incertae sedis</taxon>
        <taxon>Rosa</taxon>
    </lineage>
</organism>
<proteinExistence type="predicted"/>
<evidence type="ECO:0000313" key="2">
    <source>
        <dbReference type="Proteomes" id="UP000238479"/>
    </source>
</evidence>
<sequence length="65" mass="7069">MVEAPSPLFTNRRGTMVGSSGVAKLVNKNSSNFLQVRMVLRPKLLIFVCLKLPLIEVGLEAEVVG</sequence>
<dbReference type="AlphaFoldDB" id="A0A2P6QXH0"/>
<name>A0A2P6QXH0_ROSCH</name>
<reference evidence="1 2" key="1">
    <citation type="journal article" date="2018" name="Nat. Genet.">
        <title>The Rosa genome provides new insights in the design of modern roses.</title>
        <authorList>
            <person name="Bendahmane M."/>
        </authorList>
    </citation>
    <scope>NUCLEOTIDE SEQUENCE [LARGE SCALE GENOMIC DNA]</scope>
    <source>
        <strain evidence="2">cv. Old Blush</strain>
    </source>
</reference>
<gene>
    <name evidence="1" type="ORF">RchiOBHm_Chr4g0418991</name>
</gene>
<keyword evidence="2" id="KW-1185">Reference proteome</keyword>
<dbReference type="Gramene" id="PRQ38893">
    <property type="protein sequence ID" value="PRQ38893"/>
    <property type="gene ID" value="RchiOBHm_Chr4g0418991"/>
</dbReference>
<accession>A0A2P6QXH0</accession>
<protein>
    <submittedName>
        <fullName evidence="1">Uncharacterized protein</fullName>
    </submittedName>
</protein>